<accession>A0A840Y5E2</accession>
<dbReference type="Gene3D" id="3.40.50.300">
    <property type="entry name" value="P-loop containing nucleotide triphosphate hydrolases"/>
    <property type="match status" value="1"/>
</dbReference>
<dbReference type="EC" id="2.7.10.1" evidence="4"/>
<evidence type="ECO:0000313" key="5">
    <source>
        <dbReference type="Proteomes" id="UP000562254"/>
    </source>
</evidence>
<dbReference type="GO" id="GO:0005886">
    <property type="term" value="C:plasma membrane"/>
    <property type="evidence" value="ECO:0007669"/>
    <property type="project" value="TreeGrafter"/>
</dbReference>
<keyword evidence="1" id="KW-0547">Nucleotide-binding</keyword>
<dbReference type="AlphaFoldDB" id="A0A840Y5E2"/>
<comment type="caution">
    <text evidence="4">The sequence shown here is derived from an EMBL/GenBank/DDBJ whole genome shotgun (WGS) entry which is preliminary data.</text>
</comment>
<dbReference type="InterPro" id="IPR005702">
    <property type="entry name" value="Wzc-like_C"/>
</dbReference>
<organism evidence="4 5">
    <name type="scientific">Neoroseomonas alkaliterrae</name>
    <dbReference type="NCBI Taxonomy" id="1452450"/>
    <lineage>
        <taxon>Bacteria</taxon>
        <taxon>Pseudomonadati</taxon>
        <taxon>Pseudomonadota</taxon>
        <taxon>Alphaproteobacteria</taxon>
        <taxon>Acetobacterales</taxon>
        <taxon>Acetobacteraceae</taxon>
        <taxon>Neoroseomonas</taxon>
    </lineage>
</organism>
<evidence type="ECO:0000256" key="1">
    <source>
        <dbReference type="ARBA" id="ARBA00022741"/>
    </source>
</evidence>
<gene>
    <name evidence="4" type="ORF">FHS88_003333</name>
</gene>
<keyword evidence="4" id="KW-0829">Tyrosine-protein kinase</keyword>
<dbReference type="PANTHER" id="PTHR32309">
    <property type="entry name" value="TYROSINE-PROTEIN KINASE"/>
    <property type="match status" value="1"/>
</dbReference>
<keyword evidence="5" id="KW-1185">Reference proteome</keyword>
<reference evidence="4 5" key="1">
    <citation type="submission" date="2020-08" db="EMBL/GenBank/DDBJ databases">
        <title>Genomic Encyclopedia of Type Strains, Phase IV (KMG-IV): sequencing the most valuable type-strain genomes for metagenomic binning, comparative biology and taxonomic classification.</title>
        <authorList>
            <person name="Goeker M."/>
        </authorList>
    </citation>
    <scope>NUCLEOTIDE SEQUENCE [LARGE SCALE GENOMIC DNA]</scope>
    <source>
        <strain evidence="4 5">DSM 25895</strain>
    </source>
</reference>
<dbReference type="InterPro" id="IPR027417">
    <property type="entry name" value="P-loop_NTPase"/>
</dbReference>
<dbReference type="RefSeq" id="WP_184486571.1">
    <property type="nucleotide sequence ID" value="NZ_JAAEDJ010000049.1"/>
</dbReference>
<evidence type="ECO:0000256" key="3">
    <source>
        <dbReference type="SAM" id="MobiDB-lite"/>
    </source>
</evidence>
<keyword evidence="4" id="KW-0418">Kinase</keyword>
<dbReference type="EMBL" id="JACIJE010000010">
    <property type="protein sequence ID" value="MBB5691181.1"/>
    <property type="molecule type" value="Genomic_DNA"/>
</dbReference>
<protein>
    <submittedName>
        <fullName evidence="4">Receptor protein-tyrosine kinase</fullName>
        <ecNumber evidence="4">2.7.10.1</ecNumber>
    </submittedName>
</protein>
<keyword evidence="4" id="KW-0675">Receptor</keyword>
<dbReference type="InterPro" id="IPR050445">
    <property type="entry name" value="Bact_polysacc_biosynth/exp"/>
</dbReference>
<keyword evidence="4" id="KW-0808">Transferase</keyword>
<evidence type="ECO:0000256" key="2">
    <source>
        <dbReference type="ARBA" id="ARBA00022840"/>
    </source>
</evidence>
<keyword evidence="2" id="KW-0067">ATP-binding</keyword>
<dbReference type="GO" id="GO:0004714">
    <property type="term" value="F:transmembrane receptor protein tyrosine kinase activity"/>
    <property type="evidence" value="ECO:0007669"/>
    <property type="project" value="UniProtKB-EC"/>
</dbReference>
<feature type="region of interest" description="Disordered" evidence="3">
    <location>
        <begin position="27"/>
        <end position="55"/>
    </location>
</feature>
<dbReference type="Proteomes" id="UP000562254">
    <property type="component" value="Unassembled WGS sequence"/>
</dbReference>
<dbReference type="PANTHER" id="PTHR32309:SF13">
    <property type="entry name" value="FERRIC ENTEROBACTIN TRANSPORT PROTEIN FEPE"/>
    <property type="match status" value="1"/>
</dbReference>
<proteinExistence type="predicted"/>
<dbReference type="SUPFAM" id="SSF52540">
    <property type="entry name" value="P-loop containing nucleoside triphosphate hydrolases"/>
    <property type="match status" value="1"/>
</dbReference>
<name>A0A840Y5E2_9PROT</name>
<sequence>MSVQSQRSLAERAVEALGGAGVLRGAAPGGGAPAAPPRTAPLESAAPPAPEPAHPPIAREALIAAGGVSLQGTRTRCAEEMAVIQQQVLRALKDIEPAPERCARLVLVTSARPAEGKTFTSLNLAVAVARHGGMGALLLDGDGKRGSLTSLLGCEGAQGLRDIAADPALDPARIVRPTEVARLRFMPSGVAPASATDPKASPKALAEAFHRIAAAFPDDLLIVDAPPVLATSDASAAAALAGQVLIVVRAEATQRSEVEAALDMLDACPTLQLVLNRATASTPDSFGAYGYEAYAS</sequence>
<evidence type="ECO:0000313" key="4">
    <source>
        <dbReference type="EMBL" id="MBB5691181.1"/>
    </source>
</evidence>
<dbReference type="CDD" id="cd05387">
    <property type="entry name" value="BY-kinase"/>
    <property type="match status" value="1"/>
</dbReference>